<evidence type="ECO:0000256" key="1">
    <source>
        <dbReference type="SAM" id="MobiDB-lite"/>
    </source>
</evidence>
<reference evidence="3" key="1">
    <citation type="submission" date="2016-11" db="EMBL/GenBank/DDBJ databases">
        <authorList>
            <person name="Varghese N."/>
            <person name="Submissions S."/>
        </authorList>
    </citation>
    <scope>NUCLEOTIDE SEQUENCE [LARGE SCALE GENOMIC DNA]</scope>
    <source>
        <strain evidence="3">DSM 17456</strain>
    </source>
</reference>
<sequence length="205" mass="22735">MLPSSILNKTQKVMREQMEEMLKKQQEGLRQASMTAHKTQRMSVSERQAEIEKQNSSAVSNLFSKKTVTMSEGVTAMLKRHQNQKQLEASKKAGLASLLASNIDSYDLKELIEGRRDWMGDFAAESGVKSVAQLKDEAKNQLIKDQDNITKKERTQAAARGETLPTKVSVPSAPVRITQGHVPQVASPSSTTVIVPKGTYIRIRV</sequence>
<feature type="compositionally biased region" description="Polar residues" evidence="1">
    <location>
        <begin position="32"/>
        <end position="45"/>
    </location>
</feature>
<evidence type="ECO:0000313" key="3">
    <source>
        <dbReference type="Proteomes" id="UP000184694"/>
    </source>
</evidence>
<accession>A0A1N6I592</accession>
<dbReference type="OrthoDB" id="10001363at2"/>
<evidence type="ECO:0000313" key="2">
    <source>
        <dbReference type="EMBL" id="SIO27192.1"/>
    </source>
</evidence>
<gene>
    <name evidence="2" type="ORF">SAMN02745161_2424</name>
</gene>
<name>A0A1N6I592_9BACT</name>
<feature type="region of interest" description="Disordered" evidence="1">
    <location>
        <begin position="23"/>
        <end position="45"/>
    </location>
</feature>
<protein>
    <submittedName>
        <fullName evidence="2">Uncharacterized protein</fullName>
    </submittedName>
</protein>
<dbReference type="EMBL" id="FSRG01000006">
    <property type="protein sequence ID" value="SIO27192.1"/>
    <property type="molecule type" value="Genomic_DNA"/>
</dbReference>
<dbReference type="Proteomes" id="UP000184694">
    <property type="component" value="Unassembled WGS sequence"/>
</dbReference>
<organism evidence="2 3">
    <name type="scientific">Halodesulfovibrio marinisediminis DSM 17456</name>
    <dbReference type="NCBI Taxonomy" id="1121457"/>
    <lineage>
        <taxon>Bacteria</taxon>
        <taxon>Pseudomonadati</taxon>
        <taxon>Thermodesulfobacteriota</taxon>
        <taxon>Desulfovibrionia</taxon>
        <taxon>Desulfovibrionales</taxon>
        <taxon>Desulfovibrionaceae</taxon>
        <taxon>Halodesulfovibrio</taxon>
    </lineage>
</organism>
<dbReference type="AlphaFoldDB" id="A0A1N6I592"/>
<dbReference type="RefSeq" id="WP_074217199.1">
    <property type="nucleotide sequence ID" value="NZ_FSRG01000006.1"/>
</dbReference>
<keyword evidence="3" id="KW-1185">Reference proteome</keyword>
<proteinExistence type="predicted"/>